<dbReference type="AlphaFoldDB" id="A0A2W5HJX3"/>
<keyword evidence="6" id="KW-0699">rRNA-binding</keyword>
<gene>
    <name evidence="6" type="primary">rpsF</name>
    <name evidence="8" type="ORF">DI586_05095</name>
</gene>
<dbReference type="InterPro" id="IPR020814">
    <property type="entry name" value="Ribosomal_S6_plastid/chlpt"/>
</dbReference>
<evidence type="ECO:0000313" key="8">
    <source>
        <dbReference type="EMBL" id="PZP55992.1"/>
    </source>
</evidence>
<dbReference type="PANTHER" id="PTHR21011">
    <property type="entry name" value="MITOCHONDRIAL 28S RIBOSOMAL PROTEIN S6"/>
    <property type="match status" value="1"/>
</dbReference>
<dbReference type="GO" id="GO:0003735">
    <property type="term" value="F:structural constituent of ribosome"/>
    <property type="evidence" value="ECO:0007669"/>
    <property type="project" value="InterPro"/>
</dbReference>
<evidence type="ECO:0000256" key="6">
    <source>
        <dbReference type="HAMAP-Rule" id="MF_00360"/>
    </source>
</evidence>
<dbReference type="InterPro" id="IPR014717">
    <property type="entry name" value="Transl_elong_EF1B/ribsomal_bS6"/>
</dbReference>
<proteinExistence type="inferred from homology"/>
<evidence type="ECO:0000256" key="1">
    <source>
        <dbReference type="ARBA" id="ARBA00009512"/>
    </source>
</evidence>
<comment type="caution">
    <text evidence="8">The sequence shown here is derived from an EMBL/GenBank/DDBJ whole genome shotgun (WGS) entry which is preliminary data.</text>
</comment>
<dbReference type="GO" id="GO:0070181">
    <property type="term" value="F:small ribosomal subunit rRNA binding"/>
    <property type="evidence" value="ECO:0007669"/>
    <property type="project" value="TreeGrafter"/>
</dbReference>
<reference evidence="8 9" key="1">
    <citation type="submission" date="2017-08" db="EMBL/GenBank/DDBJ databases">
        <title>Infants hospitalized years apart are colonized by the same room-sourced microbial strains.</title>
        <authorList>
            <person name="Brooks B."/>
            <person name="Olm M.R."/>
            <person name="Firek B.A."/>
            <person name="Baker R."/>
            <person name="Thomas B.C."/>
            <person name="Morowitz M.J."/>
            <person name="Banfield J.F."/>
        </authorList>
    </citation>
    <scope>NUCLEOTIDE SEQUENCE [LARGE SCALE GENOMIC DNA]</scope>
    <source>
        <strain evidence="8">S2_006_000_R2_64</strain>
    </source>
</reference>
<feature type="region of interest" description="Disordered" evidence="7">
    <location>
        <begin position="98"/>
        <end position="123"/>
    </location>
</feature>
<keyword evidence="6" id="KW-0694">RNA-binding</keyword>
<evidence type="ECO:0000256" key="4">
    <source>
        <dbReference type="ARBA" id="ARBA00035104"/>
    </source>
</evidence>
<dbReference type="Proteomes" id="UP000249739">
    <property type="component" value="Unassembled WGS sequence"/>
</dbReference>
<dbReference type="HAMAP" id="MF_00360">
    <property type="entry name" value="Ribosomal_bS6"/>
    <property type="match status" value="1"/>
</dbReference>
<dbReference type="CDD" id="cd00473">
    <property type="entry name" value="bS6"/>
    <property type="match status" value="1"/>
</dbReference>
<dbReference type="NCBIfam" id="TIGR00166">
    <property type="entry name" value="S6"/>
    <property type="match status" value="1"/>
</dbReference>
<dbReference type="GO" id="GO:0006412">
    <property type="term" value="P:translation"/>
    <property type="evidence" value="ECO:0007669"/>
    <property type="project" value="UniProtKB-UniRule"/>
</dbReference>
<comment type="similarity">
    <text evidence="1 6">Belongs to the bacterial ribosomal protein bS6 family.</text>
</comment>
<dbReference type="Pfam" id="PF01250">
    <property type="entry name" value="Ribosomal_S6"/>
    <property type="match status" value="1"/>
</dbReference>
<dbReference type="SUPFAM" id="SSF54995">
    <property type="entry name" value="Ribosomal protein S6"/>
    <property type="match status" value="1"/>
</dbReference>
<dbReference type="EMBL" id="QFOT01000042">
    <property type="protein sequence ID" value="PZP55992.1"/>
    <property type="molecule type" value="Genomic_DNA"/>
</dbReference>
<name>A0A2W5HJX3_9BACT</name>
<comment type="function">
    <text evidence="4 6">Binds together with bS18 to 16S ribosomal RNA.</text>
</comment>
<dbReference type="PANTHER" id="PTHR21011:SF1">
    <property type="entry name" value="SMALL RIBOSOMAL SUBUNIT PROTEIN BS6M"/>
    <property type="match status" value="1"/>
</dbReference>
<dbReference type="GO" id="GO:0022627">
    <property type="term" value="C:cytosolic small ribosomal subunit"/>
    <property type="evidence" value="ECO:0007669"/>
    <property type="project" value="TreeGrafter"/>
</dbReference>
<dbReference type="Gene3D" id="3.30.70.60">
    <property type="match status" value="1"/>
</dbReference>
<organism evidence="8 9">
    <name type="scientific">Micavibrio aeruginosavorus</name>
    <dbReference type="NCBI Taxonomy" id="349221"/>
    <lineage>
        <taxon>Bacteria</taxon>
        <taxon>Pseudomonadati</taxon>
        <taxon>Bdellovibrionota</taxon>
        <taxon>Bdellovibrionia</taxon>
        <taxon>Bdellovibrionales</taxon>
        <taxon>Pseudobdellovibrionaceae</taxon>
        <taxon>Micavibrio</taxon>
    </lineage>
</organism>
<evidence type="ECO:0000256" key="2">
    <source>
        <dbReference type="ARBA" id="ARBA00022980"/>
    </source>
</evidence>
<keyword evidence="3 6" id="KW-0687">Ribonucleoprotein</keyword>
<dbReference type="InterPro" id="IPR000529">
    <property type="entry name" value="Ribosomal_bS6"/>
</dbReference>
<protein>
    <recommendedName>
        <fullName evidence="5 6">Small ribosomal subunit protein bS6</fullName>
    </recommendedName>
</protein>
<accession>A0A2W5HJX3</accession>
<sequence length="123" mass="13844">MPIYETVLIARQDLNPQQVEKLTTDFTDILKKEGGKVIKTEQWGLRSFAYKINKAKKGHYTLIESDALPAAVHEMERNIRLNEDVVRHLTTRLEAPSKGPSVIIDKNNDSAERISGAVEEEAA</sequence>
<dbReference type="InterPro" id="IPR035980">
    <property type="entry name" value="Ribosomal_bS6_sf"/>
</dbReference>
<evidence type="ECO:0000256" key="5">
    <source>
        <dbReference type="ARBA" id="ARBA00035294"/>
    </source>
</evidence>
<evidence type="ECO:0000313" key="9">
    <source>
        <dbReference type="Proteomes" id="UP000249739"/>
    </source>
</evidence>
<evidence type="ECO:0000256" key="3">
    <source>
        <dbReference type="ARBA" id="ARBA00023274"/>
    </source>
</evidence>
<evidence type="ECO:0000256" key="7">
    <source>
        <dbReference type="SAM" id="MobiDB-lite"/>
    </source>
</evidence>
<keyword evidence="2 6" id="KW-0689">Ribosomal protein</keyword>